<keyword evidence="2" id="KW-1185">Reference proteome</keyword>
<dbReference type="AlphaFoldDB" id="A0A1M6JKS3"/>
<proteinExistence type="predicted"/>
<name>A0A1M6JKS3_9FIRM</name>
<dbReference type="Proteomes" id="UP000184052">
    <property type="component" value="Unassembled WGS sequence"/>
</dbReference>
<sequence length="196" mass="22877">MKTIHTFNEIRIRDLLDNYWDRGKFLELCKNCGNYGKLWSCPPYDFNIYDHIMQYNYVYIIGTKMIFSDKTIESNSSENAIREFTKSTLEKMRNILGEKLLALEDEIKQGKSLYAGSCLLCENCNREDGENCCNVDMMRYSLESLGFDVSKIAGNLLDIELKWASDRLPEYYTLVSAFLSKERIKDYESTLATMFD</sequence>
<accession>A0A1M6JKS3</accession>
<dbReference type="Pfam" id="PF10050">
    <property type="entry name" value="DUF2284"/>
    <property type="match status" value="1"/>
</dbReference>
<protein>
    <submittedName>
        <fullName evidence="1">Predicted metal-binding protein</fullName>
    </submittedName>
</protein>
<reference evidence="1 2" key="1">
    <citation type="submission" date="2016-11" db="EMBL/GenBank/DDBJ databases">
        <authorList>
            <person name="Jaros S."/>
            <person name="Januszkiewicz K."/>
            <person name="Wedrychowicz H."/>
        </authorList>
    </citation>
    <scope>NUCLEOTIDE SEQUENCE [LARGE SCALE GENOMIC DNA]</scope>
    <source>
        <strain evidence="1 2">DSM 17477</strain>
    </source>
</reference>
<dbReference type="EMBL" id="FQZL01000022">
    <property type="protein sequence ID" value="SHJ47311.1"/>
    <property type="molecule type" value="Genomic_DNA"/>
</dbReference>
<dbReference type="InterPro" id="IPR019271">
    <property type="entry name" value="DUF2284_metal-binding"/>
</dbReference>
<evidence type="ECO:0000313" key="1">
    <source>
        <dbReference type="EMBL" id="SHJ47311.1"/>
    </source>
</evidence>
<dbReference type="RefSeq" id="WP_073050045.1">
    <property type="nucleotide sequence ID" value="NZ_FQZL01000022.1"/>
</dbReference>
<evidence type="ECO:0000313" key="2">
    <source>
        <dbReference type="Proteomes" id="UP000184052"/>
    </source>
</evidence>
<gene>
    <name evidence="1" type="ORF">SAMN02745751_02641</name>
</gene>
<organism evidence="1 2">
    <name type="scientific">Dethiosulfatibacter aminovorans DSM 17477</name>
    <dbReference type="NCBI Taxonomy" id="1121476"/>
    <lineage>
        <taxon>Bacteria</taxon>
        <taxon>Bacillati</taxon>
        <taxon>Bacillota</taxon>
        <taxon>Tissierellia</taxon>
        <taxon>Dethiosulfatibacter</taxon>
    </lineage>
</organism>